<evidence type="ECO:0000256" key="1">
    <source>
        <dbReference type="ARBA" id="ARBA00001961"/>
    </source>
</evidence>
<dbReference type="InterPro" id="IPR005123">
    <property type="entry name" value="Oxoglu/Fe-dep_dioxygenase_dom"/>
</dbReference>
<dbReference type="Gene3D" id="2.60.120.620">
    <property type="entry name" value="q2cbj1_9rhob like domain"/>
    <property type="match status" value="1"/>
</dbReference>
<dbReference type="InterPro" id="IPR044862">
    <property type="entry name" value="Pro_4_hyd_alph_FE2OG_OXY"/>
</dbReference>
<dbReference type="AlphaFoldDB" id="J5KEZ8"/>
<evidence type="ECO:0000313" key="9">
    <source>
        <dbReference type="EMBL" id="EJP73273.1"/>
    </source>
</evidence>
<evidence type="ECO:0000256" key="7">
    <source>
        <dbReference type="SAM" id="MobiDB-lite"/>
    </source>
</evidence>
<dbReference type="InterPro" id="IPR045054">
    <property type="entry name" value="P4HA-like"/>
</dbReference>
<organism evidence="9 10">
    <name type="scientific">SAR86 cluster bacterium SAR86B</name>
    <dbReference type="NCBI Taxonomy" id="1123867"/>
    <lineage>
        <taxon>Bacteria</taxon>
        <taxon>Pseudomonadati</taxon>
        <taxon>Pseudomonadota</taxon>
        <taxon>Gammaproteobacteria</taxon>
        <taxon>SAR86 cluster</taxon>
    </lineage>
</organism>
<evidence type="ECO:0000313" key="10">
    <source>
        <dbReference type="Proteomes" id="UP000010116"/>
    </source>
</evidence>
<reference evidence="9 10" key="1">
    <citation type="journal article" date="2012" name="ISME J.">
        <title>Genomic insights to SAR86, an abundant and uncultivated marine bacterial lineage.</title>
        <authorList>
            <person name="Dupont C.L."/>
            <person name="Rusch D.B."/>
            <person name="Yooseph S."/>
            <person name="Lombardo M.J."/>
            <person name="Richter R.A."/>
            <person name="Valas R."/>
            <person name="Novotny M."/>
            <person name="Yee-Greenbaum J."/>
            <person name="Selengut J.D."/>
            <person name="Haft D.H."/>
            <person name="Halpern A.L."/>
            <person name="Lasken R.S."/>
            <person name="Nealson K."/>
            <person name="Friedman R."/>
            <person name="Venter J.C."/>
        </authorList>
    </citation>
    <scope>NUCLEOTIDE SEQUENCE [LARGE SCALE GENOMIC DNA]</scope>
</reference>
<keyword evidence="6" id="KW-0408">Iron</keyword>
<keyword evidence="2" id="KW-0479">Metal-binding</keyword>
<dbReference type="PANTHER" id="PTHR10869">
    <property type="entry name" value="PROLYL 4-HYDROXYLASE ALPHA SUBUNIT"/>
    <property type="match status" value="1"/>
</dbReference>
<dbReference type="EMBL" id="JH611173">
    <property type="protein sequence ID" value="EJP73273.1"/>
    <property type="molecule type" value="Genomic_DNA"/>
</dbReference>
<feature type="domain" description="Fe2OG dioxygenase" evidence="8">
    <location>
        <begin position="74"/>
        <end position="180"/>
    </location>
</feature>
<dbReference type="GO" id="GO:0031418">
    <property type="term" value="F:L-ascorbic acid binding"/>
    <property type="evidence" value="ECO:0007669"/>
    <property type="project" value="UniProtKB-KW"/>
</dbReference>
<evidence type="ECO:0000256" key="3">
    <source>
        <dbReference type="ARBA" id="ARBA00022896"/>
    </source>
</evidence>
<keyword evidence="5" id="KW-0560">Oxidoreductase</keyword>
<keyword evidence="4" id="KW-0223">Dioxygenase</keyword>
<evidence type="ECO:0000256" key="6">
    <source>
        <dbReference type="ARBA" id="ARBA00023004"/>
    </source>
</evidence>
<protein>
    <submittedName>
        <fullName evidence="9">Oxidoreductase, 2OG-Fe(II) oxygenase family</fullName>
    </submittedName>
</protein>
<comment type="cofactor">
    <cofactor evidence="1">
        <name>L-ascorbate</name>
        <dbReference type="ChEBI" id="CHEBI:38290"/>
    </cofactor>
</comment>
<dbReference type="GO" id="GO:0016705">
    <property type="term" value="F:oxidoreductase activity, acting on paired donors, with incorporation or reduction of molecular oxygen"/>
    <property type="evidence" value="ECO:0007669"/>
    <property type="project" value="InterPro"/>
</dbReference>
<dbReference type="GO" id="GO:0051213">
    <property type="term" value="F:dioxygenase activity"/>
    <property type="evidence" value="ECO:0007669"/>
    <property type="project" value="UniProtKB-KW"/>
</dbReference>
<evidence type="ECO:0000259" key="8">
    <source>
        <dbReference type="PROSITE" id="PS51471"/>
    </source>
</evidence>
<dbReference type="InterPro" id="IPR006620">
    <property type="entry name" value="Pro_4_hyd_alph"/>
</dbReference>
<evidence type="ECO:0000256" key="2">
    <source>
        <dbReference type="ARBA" id="ARBA00022723"/>
    </source>
</evidence>
<evidence type="ECO:0000256" key="5">
    <source>
        <dbReference type="ARBA" id="ARBA00023002"/>
    </source>
</evidence>
<name>J5KEZ8_9GAMM</name>
<feature type="compositionally biased region" description="Basic and acidic residues" evidence="7">
    <location>
        <begin position="35"/>
        <end position="44"/>
    </location>
</feature>
<dbReference type="PANTHER" id="PTHR10869:SF246">
    <property type="entry name" value="TRANSMEMBRANE PROLYL 4-HYDROXYLASE"/>
    <property type="match status" value="1"/>
</dbReference>
<gene>
    <name evidence="9" type="ORF">NT02SARS_1620</name>
</gene>
<evidence type="ECO:0000256" key="4">
    <source>
        <dbReference type="ARBA" id="ARBA00022964"/>
    </source>
</evidence>
<dbReference type="Proteomes" id="UP000010116">
    <property type="component" value="Unassembled WGS sequence"/>
</dbReference>
<accession>J5KEZ8</accession>
<keyword evidence="3" id="KW-0847">Vitamin C</keyword>
<sequence>MHEIPNFITHEECDELIKMIDAHHTRSSVVVGGTDRSDITDHRTSSTSNLDPNNVIIKSIHKKIADHLNLSISKGESLQGQLYEPGQYFKPHHDFFTGPAYDMHCLASGNRTHTLMIYLNDDFEGGETNFPNLSKSIKAEKGKALWWKNMMDGVTVNDMLHEGKPVVSGKKYIVTSWWREHGWDGAGDEQKHKELTQEPVTEVVEEEKVLESKVVKVNHNVIQSDSPIPKLTPLGFELIKCPSNMWSLIKECYELLKLKEIEESFDNKDHYVPGETTLLNFDNLPTVKNILHKELKDVHENFCGRKLDPSFIYGIRSYKKGSTLTEHTDRIETHHISSIIIVDKDLRCGCQNKKYADDWPLDIKGHDGEWYKVYAQPGDMILYESAVCEHARKEPFGGNFFRNFYIHYKLNDFTLPSS</sequence>
<proteinExistence type="predicted"/>
<dbReference type="PROSITE" id="PS51471">
    <property type="entry name" value="FE2OG_OXY"/>
    <property type="match status" value="1"/>
</dbReference>
<dbReference type="SMART" id="SM00702">
    <property type="entry name" value="P4Hc"/>
    <property type="match status" value="1"/>
</dbReference>
<dbReference type="HOGENOM" id="CLU_620859_0_0_6"/>
<dbReference type="Pfam" id="PF13640">
    <property type="entry name" value="2OG-FeII_Oxy_3"/>
    <property type="match status" value="1"/>
</dbReference>
<feature type="region of interest" description="Disordered" evidence="7">
    <location>
        <begin position="31"/>
        <end position="51"/>
    </location>
</feature>
<dbReference type="GO" id="GO:0005506">
    <property type="term" value="F:iron ion binding"/>
    <property type="evidence" value="ECO:0007669"/>
    <property type="project" value="InterPro"/>
</dbReference>